<feature type="compositionally biased region" description="Polar residues" evidence="1">
    <location>
        <begin position="38"/>
        <end position="57"/>
    </location>
</feature>
<feature type="compositionally biased region" description="Low complexity" evidence="1">
    <location>
        <begin position="26"/>
        <end position="37"/>
    </location>
</feature>
<evidence type="ECO:0000313" key="3">
    <source>
        <dbReference type="Proteomes" id="UP000812287"/>
    </source>
</evidence>
<dbReference type="Proteomes" id="UP000812287">
    <property type="component" value="Unassembled WGS sequence"/>
</dbReference>
<evidence type="ECO:0008006" key="4">
    <source>
        <dbReference type="Google" id="ProtNLM"/>
    </source>
</evidence>
<sequence length="90" mass="9800">MPTNYDKWKEGIRPFTHAMAKKGKAAALGSSESKSAGLTSLGSNTTSDNKTATSTMFGGQRKSMDIDKLKKEGKYFGCKEKGHLYKDCSK</sequence>
<feature type="region of interest" description="Disordered" evidence="1">
    <location>
        <begin position="26"/>
        <end position="59"/>
    </location>
</feature>
<comment type="caution">
    <text evidence="2">The sequence shown here is derived from an EMBL/GenBank/DDBJ whole genome shotgun (WGS) entry which is preliminary data.</text>
</comment>
<evidence type="ECO:0000256" key="1">
    <source>
        <dbReference type="SAM" id="MobiDB-lite"/>
    </source>
</evidence>
<dbReference type="RefSeq" id="XP_043038838.1">
    <property type="nucleotide sequence ID" value="XM_043177296.1"/>
</dbReference>
<name>A0A9P8ARF4_9AGAR</name>
<dbReference type="AlphaFoldDB" id="A0A9P8ARF4"/>
<dbReference type="EMBL" id="MU250537">
    <property type="protein sequence ID" value="KAG7445338.1"/>
    <property type="molecule type" value="Genomic_DNA"/>
</dbReference>
<protein>
    <recommendedName>
        <fullName evidence="4">CCHC-type domain-containing protein</fullName>
    </recommendedName>
</protein>
<keyword evidence="3" id="KW-1185">Reference proteome</keyword>
<proteinExistence type="predicted"/>
<reference evidence="2" key="1">
    <citation type="submission" date="2020-11" db="EMBL/GenBank/DDBJ databases">
        <title>Adaptations for nitrogen fixation in a non-lichenized fungal sporocarp promotes dispersal by wood-feeding termites.</title>
        <authorList>
            <consortium name="DOE Joint Genome Institute"/>
            <person name="Koch R.A."/>
            <person name="Yoon G."/>
            <person name="Arayal U."/>
            <person name="Lail K."/>
            <person name="Amirebrahimi M."/>
            <person name="Labutti K."/>
            <person name="Lipzen A."/>
            <person name="Riley R."/>
            <person name="Barry K."/>
            <person name="Henrissat B."/>
            <person name="Grigoriev I.V."/>
            <person name="Herr J.R."/>
            <person name="Aime M.C."/>
        </authorList>
    </citation>
    <scope>NUCLEOTIDE SEQUENCE</scope>
    <source>
        <strain evidence="2">MCA 3950</strain>
    </source>
</reference>
<gene>
    <name evidence="2" type="ORF">BT62DRAFT_1007050</name>
</gene>
<evidence type="ECO:0000313" key="2">
    <source>
        <dbReference type="EMBL" id="KAG7445338.1"/>
    </source>
</evidence>
<dbReference type="GeneID" id="66099583"/>
<organism evidence="2 3">
    <name type="scientific">Guyanagaster necrorhizus</name>
    <dbReference type="NCBI Taxonomy" id="856835"/>
    <lineage>
        <taxon>Eukaryota</taxon>
        <taxon>Fungi</taxon>
        <taxon>Dikarya</taxon>
        <taxon>Basidiomycota</taxon>
        <taxon>Agaricomycotina</taxon>
        <taxon>Agaricomycetes</taxon>
        <taxon>Agaricomycetidae</taxon>
        <taxon>Agaricales</taxon>
        <taxon>Marasmiineae</taxon>
        <taxon>Physalacriaceae</taxon>
        <taxon>Guyanagaster</taxon>
    </lineage>
</organism>
<accession>A0A9P8ARF4</accession>